<organism evidence="7 8">
    <name type="scientific">Mesorhabditis spiculigera</name>
    <dbReference type="NCBI Taxonomy" id="96644"/>
    <lineage>
        <taxon>Eukaryota</taxon>
        <taxon>Metazoa</taxon>
        <taxon>Ecdysozoa</taxon>
        <taxon>Nematoda</taxon>
        <taxon>Chromadorea</taxon>
        <taxon>Rhabditida</taxon>
        <taxon>Rhabditina</taxon>
        <taxon>Rhabditomorpha</taxon>
        <taxon>Rhabditoidea</taxon>
        <taxon>Rhabditidae</taxon>
        <taxon>Mesorhabditinae</taxon>
        <taxon>Mesorhabditis</taxon>
    </lineage>
</organism>
<dbReference type="SUPFAM" id="SSF53182">
    <property type="entry name" value="Pyrrolidone carboxyl peptidase (pyroglutamate aminopeptidase)"/>
    <property type="match status" value="1"/>
</dbReference>
<evidence type="ECO:0000256" key="5">
    <source>
        <dbReference type="ARBA" id="ARBA00023146"/>
    </source>
</evidence>
<protein>
    <recommendedName>
        <fullName evidence="6">Aminoacyl-tRNA synthetase class II (D/K/N) domain-containing protein</fullName>
    </recommendedName>
</protein>
<dbReference type="Gene3D" id="3.30.930.10">
    <property type="entry name" value="Bira Bifunctional Protein, Domain 2"/>
    <property type="match status" value="1"/>
</dbReference>
<reference evidence="7" key="1">
    <citation type="submission" date="2023-06" db="EMBL/GenBank/DDBJ databases">
        <authorList>
            <person name="Delattre M."/>
        </authorList>
    </citation>
    <scope>NUCLEOTIDE SEQUENCE</scope>
    <source>
        <strain evidence="7">AF72</strain>
    </source>
</reference>
<dbReference type="PANTHER" id="PTHR22594">
    <property type="entry name" value="ASPARTYL/LYSYL-TRNA SYNTHETASE"/>
    <property type="match status" value="1"/>
</dbReference>
<keyword evidence="8" id="KW-1185">Reference proteome</keyword>
<dbReference type="AlphaFoldDB" id="A0AA36CNK0"/>
<keyword evidence="5" id="KW-0030">Aminoacyl-tRNA synthetase</keyword>
<sequence length="977" mass="110526">MSVEYDEVDTKVHNYWKEHCPDLIIHVGVHPVKKTIKFEQQSFGDGYCRGDVAEKLPDNGMAPNCTVHGAELRSGINCLDLAERVTGATREKHPGLTIMASEDPGRYLCGFSFYISLCHDKSKALFVHIPEFDEDATLEAITEKKLNIPDAAQPVVCEVEKPKRVLTDAERQRMEKIETMKCKSSTKGHDIQQADIRFLHVEATGNAQGKFVLIDKKWTVSRCVDTTIRHFALVNTGSDAWAKKYQLYKDGQREPLSPSEEIGKLVDFNKNNQRTMARQSTPIPTCRKIRLISITMLSKGNFLFVACYSIEGLIQIECECSWPGVMQLGLKMAGVGDILMEAGESRATFEERVCLHDIKYGRAIELLNRLFYGTRPQASSVNVSDFSADPAIWPKDWRDEVRPPGSLELFKRPFALVADDASESNLKSKLDWLQWSGCAAETAVMMSYKRLRTDTGVAVRVVADDTALPTWNGPCGLRKRFWTDRQKNTTNASQKFSFASKSSLNKLNWRQVFKKCAQCHRKAIMPPSVYAYAATKNLGRSILARRLAVLLDPGRPYRLAQLCYLLVVVPKSVYKNVPVGAAIAVNGNCAKSRGAEQDMELHAEQLRICATDENPDYEPKSADTIRQAVHLRARHPGFAAIMRLRSRLTMLTHTFFEENDYVHIDTPVLTSNDCEGAGETFTVHGEKHDYFGVNKKMFFGIPRVCTIGSAFRADIQPHSRTHLAEFRMLEAEMAFLRNPGGGCREAHVVRPQASRRSKGDVQLNRSFVKEESEEKFREQNAQPALVPAHATMITASTSALNDHSYSKEMDPSENPEDAQCGQPIPDLKAEIKILNDLKKAFDSQRVEIIMVQYNLPENCKMPPIRPSKPFDCLVCEGEKWERATGIMMNICLGCGNFAETWLPKSLSPICVDYLRSDRRVQLDFDDKCRTCRFRRLVEGNYRGWFTRKNDLLALDKDERKRYEKIAAFKVLILNTRE</sequence>
<gene>
    <name evidence="7" type="ORF">MSPICULIGERA_LOCUS10782</name>
</gene>
<dbReference type="InterPro" id="IPR045864">
    <property type="entry name" value="aa-tRNA-synth_II/BPL/LPL"/>
</dbReference>
<evidence type="ECO:0000313" key="7">
    <source>
        <dbReference type="EMBL" id="CAJ0572394.1"/>
    </source>
</evidence>
<dbReference type="GO" id="GO:0006421">
    <property type="term" value="P:asparaginyl-tRNA aminoacylation"/>
    <property type="evidence" value="ECO:0007669"/>
    <property type="project" value="TreeGrafter"/>
</dbReference>
<keyword evidence="2" id="KW-0547">Nucleotide-binding</keyword>
<evidence type="ECO:0000313" key="8">
    <source>
        <dbReference type="Proteomes" id="UP001177023"/>
    </source>
</evidence>
<evidence type="ECO:0000256" key="1">
    <source>
        <dbReference type="ARBA" id="ARBA00022598"/>
    </source>
</evidence>
<dbReference type="SUPFAM" id="SSF55681">
    <property type="entry name" value="Class II aaRS and biotin synthetases"/>
    <property type="match status" value="1"/>
</dbReference>
<dbReference type="GO" id="GO:0005524">
    <property type="term" value="F:ATP binding"/>
    <property type="evidence" value="ECO:0007669"/>
    <property type="project" value="UniProtKB-KW"/>
</dbReference>
<dbReference type="InterPro" id="IPR010381">
    <property type="entry name" value="PgaPase_1"/>
</dbReference>
<feature type="domain" description="Aminoacyl-tRNA synthetase class II (D/K/N)" evidence="6">
    <location>
        <begin position="624"/>
        <end position="737"/>
    </location>
</feature>
<dbReference type="InterPro" id="IPR004364">
    <property type="entry name" value="Aa-tRNA-synt_II"/>
</dbReference>
<keyword evidence="3" id="KW-0067">ATP-binding</keyword>
<dbReference type="GO" id="GO:0005739">
    <property type="term" value="C:mitochondrion"/>
    <property type="evidence" value="ECO:0007669"/>
    <property type="project" value="TreeGrafter"/>
</dbReference>
<dbReference type="Gene3D" id="3.40.630.20">
    <property type="entry name" value="Peptidase C15, pyroglutamyl peptidase I-like"/>
    <property type="match status" value="1"/>
</dbReference>
<evidence type="ECO:0000256" key="4">
    <source>
        <dbReference type="ARBA" id="ARBA00022917"/>
    </source>
</evidence>
<dbReference type="PANTHER" id="PTHR22594:SF34">
    <property type="entry name" value="ASPARAGINE--TRNA LIGASE, MITOCHONDRIAL-RELATED"/>
    <property type="match status" value="1"/>
</dbReference>
<comment type="caution">
    <text evidence="7">The sequence shown here is derived from an EMBL/GenBank/DDBJ whole genome shotgun (WGS) entry which is preliminary data.</text>
</comment>
<keyword evidence="4" id="KW-0648">Protein biosynthesis</keyword>
<proteinExistence type="predicted"/>
<dbReference type="Pfam" id="PF06162">
    <property type="entry name" value="PgaPase_1"/>
    <property type="match status" value="1"/>
</dbReference>
<evidence type="ECO:0000256" key="2">
    <source>
        <dbReference type="ARBA" id="ARBA00022741"/>
    </source>
</evidence>
<evidence type="ECO:0000256" key="3">
    <source>
        <dbReference type="ARBA" id="ARBA00022840"/>
    </source>
</evidence>
<feature type="non-terminal residue" evidence="7">
    <location>
        <position position="1"/>
    </location>
</feature>
<dbReference type="InterPro" id="IPR036440">
    <property type="entry name" value="Peptidase_C15-like_sf"/>
</dbReference>
<dbReference type="Pfam" id="PF00152">
    <property type="entry name" value="tRNA-synt_2"/>
    <property type="match status" value="1"/>
</dbReference>
<dbReference type="EMBL" id="CATQJA010002597">
    <property type="protein sequence ID" value="CAJ0572394.1"/>
    <property type="molecule type" value="Genomic_DNA"/>
</dbReference>
<name>A0AA36CNK0_9BILA</name>
<keyword evidence="1" id="KW-0436">Ligase</keyword>
<evidence type="ECO:0000259" key="6">
    <source>
        <dbReference type="Pfam" id="PF00152"/>
    </source>
</evidence>
<accession>A0AA36CNK0</accession>
<dbReference type="Proteomes" id="UP001177023">
    <property type="component" value="Unassembled WGS sequence"/>
</dbReference>
<dbReference type="GO" id="GO:0004816">
    <property type="term" value="F:asparagine-tRNA ligase activity"/>
    <property type="evidence" value="ECO:0007669"/>
    <property type="project" value="TreeGrafter"/>
</dbReference>